<evidence type="ECO:0000259" key="11">
    <source>
        <dbReference type="Pfam" id="PF21654"/>
    </source>
</evidence>
<dbReference type="Proteomes" id="UP000184092">
    <property type="component" value="Unassembled WGS sequence"/>
</dbReference>
<keyword evidence="8" id="KW-0051">Antiviral defense</keyword>
<feature type="domain" description="Cyclic GMP-AMP synthase DncV-like nucleotidyltransferase" evidence="11">
    <location>
        <begin position="55"/>
        <end position="141"/>
    </location>
</feature>
<dbReference type="AlphaFoldDB" id="A0A1M7H1Y5"/>
<keyword evidence="7" id="KW-0546">Nucleotide metabolism</keyword>
<dbReference type="GO" id="GO:0051607">
    <property type="term" value="P:defense response to virus"/>
    <property type="evidence" value="ECO:0007669"/>
    <property type="project" value="UniProtKB-KW"/>
</dbReference>
<keyword evidence="2" id="KW-0548">Nucleotidyltransferase</keyword>
<dbReference type="Pfam" id="PF21654">
    <property type="entry name" value="DncV-like_NTFase"/>
    <property type="match status" value="1"/>
</dbReference>
<dbReference type="InterPro" id="IPR006116">
    <property type="entry name" value="NT_2-5OAS_ClassI-CCAase"/>
</dbReference>
<evidence type="ECO:0000256" key="8">
    <source>
        <dbReference type="ARBA" id="ARBA00023118"/>
    </source>
</evidence>
<dbReference type="GO" id="GO:0016779">
    <property type="term" value="F:nucleotidyltransferase activity"/>
    <property type="evidence" value="ECO:0007669"/>
    <property type="project" value="UniProtKB-KW"/>
</dbReference>
<dbReference type="RefSeq" id="WP_073206179.1">
    <property type="nucleotide sequence ID" value="NZ_FRCL01000003.1"/>
</dbReference>
<keyword evidence="3" id="KW-0479">Metal-binding</keyword>
<accession>A0A1M7H1Y5</accession>
<evidence type="ECO:0000313" key="12">
    <source>
        <dbReference type="EMBL" id="SHM22393.1"/>
    </source>
</evidence>
<reference evidence="13" key="1">
    <citation type="submission" date="2016-11" db="EMBL/GenBank/DDBJ databases">
        <authorList>
            <person name="Varghese N."/>
            <person name="Submissions S."/>
        </authorList>
    </citation>
    <scope>NUCLEOTIDE SEQUENCE [LARGE SCALE GENOMIC DNA]</scope>
    <source>
        <strain evidence="13">CGMCC 1.2749</strain>
    </source>
</reference>
<dbReference type="GO" id="GO:0046872">
    <property type="term" value="F:metal ion binding"/>
    <property type="evidence" value="ECO:0007669"/>
    <property type="project" value="UniProtKB-KW"/>
</dbReference>
<name>A0A1M7H1Y5_9FLAO</name>
<sequence length="410" mass="47065">MLTIQQKTEFSEILDELGETLDITESQFNAAVTSYNAVGNWLCNDDSKLKPYSPSVKPQGSFLIGTTIQPYTDGQDIDIDLVCELTGKNPRWTQKDLKDIVKEQLESHKKYESILDEEGRRCWTLKYRENSINNDQYHMDILPAVIANGYNVVLTKFFSESRNINFDSLAIRITDKELLNYEVATDPDHWLQSNPFGYAKWFIDRAETSRLKLFSLNESIQPVPKFQKGRLPLQRVVQILKRHRDMMFKDDKEKPISVIITTLAAYAYEGQTNVLDALVGVIDRMHLFVEDEIDQDTREAYRFVGNPVNLSENFADRWRDTPAKERKFNDWLKKVKFDINNAAQQNGQHNIIRTLSESFGDNAVKKTFSNIGNRKQLLTEQGNNRFDAAVGLSTAGASAIKPHKFYGSKD</sequence>
<gene>
    <name evidence="12" type="ORF">SAMN05216269_103131</name>
</gene>
<keyword evidence="5" id="KW-0067">ATP-binding</keyword>
<evidence type="ECO:0000256" key="4">
    <source>
        <dbReference type="ARBA" id="ARBA00022741"/>
    </source>
</evidence>
<organism evidence="12 13">
    <name type="scientific">Flavobacterium xinjiangense</name>
    <dbReference type="NCBI Taxonomy" id="178356"/>
    <lineage>
        <taxon>Bacteria</taxon>
        <taxon>Pseudomonadati</taxon>
        <taxon>Bacteroidota</taxon>
        <taxon>Flavobacteriia</taxon>
        <taxon>Flavobacteriales</taxon>
        <taxon>Flavobacteriaceae</taxon>
        <taxon>Flavobacterium</taxon>
    </lineage>
</organism>
<keyword evidence="1" id="KW-0808">Transferase</keyword>
<evidence type="ECO:0000256" key="2">
    <source>
        <dbReference type="ARBA" id="ARBA00022695"/>
    </source>
</evidence>
<dbReference type="InterPro" id="IPR048445">
    <property type="entry name" value="DncV-like_NTFase"/>
</dbReference>
<protein>
    <recommendedName>
        <fullName evidence="9">Cyclic GMP-AMP synthase</fullName>
    </recommendedName>
</protein>
<keyword evidence="13" id="KW-1185">Reference proteome</keyword>
<dbReference type="GO" id="GO:0009117">
    <property type="term" value="P:nucleotide metabolic process"/>
    <property type="evidence" value="ECO:0007669"/>
    <property type="project" value="UniProtKB-KW"/>
</dbReference>
<evidence type="ECO:0000256" key="9">
    <source>
        <dbReference type="ARBA" id="ARBA00044145"/>
    </source>
</evidence>
<evidence type="ECO:0000256" key="5">
    <source>
        <dbReference type="ARBA" id="ARBA00022840"/>
    </source>
</evidence>
<evidence type="ECO:0000256" key="10">
    <source>
        <dbReference type="ARBA" id="ARBA00048304"/>
    </source>
</evidence>
<keyword evidence="4" id="KW-0547">Nucleotide-binding</keyword>
<dbReference type="EMBL" id="FRCL01000003">
    <property type="protein sequence ID" value="SHM22393.1"/>
    <property type="molecule type" value="Genomic_DNA"/>
</dbReference>
<evidence type="ECO:0000256" key="7">
    <source>
        <dbReference type="ARBA" id="ARBA00023080"/>
    </source>
</evidence>
<dbReference type="GO" id="GO:0005524">
    <property type="term" value="F:ATP binding"/>
    <property type="evidence" value="ECO:0007669"/>
    <property type="project" value="UniProtKB-KW"/>
</dbReference>
<comment type="catalytic activity">
    <reaction evidence="10">
        <text>GTP + ATP = 3',3'-cGAMP + 2 diphosphate</text>
        <dbReference type="Rhea" id="RHEA:35647"/>
        <dbReference type="ChEBI" id="CHEBI:30616"/>
        <dbReference type="ChEBI" id="CHEBI:33019"/>
        <dbReference type="ChEBI" id="CHEBI:37565"/>
        <dbReference type="ChEBI" id="CHEBI:71501"/>
    </reaction>
    <physiologicalReaction direction="left-to-right" evidence="10">
        <dbReference type="Rhea" id="RHEA:35648"/>
    </physiologicalReaction>
</comment>
<keyword evidence="6" id="KW-0460">Magnesium</keyword>
<evidence type="ECO:0000256" key="3">
    <source>
        <dbReference type="ARBA" id="ARBA00022723"/>
    </source>
</evidence>
<dbReference type="STRING" id="178356.SAMN05216269_103131"/>
<proteinExistence type="predicted"/>
<evidence type="ECO:0000313" key="13">
    <source>
        <dbReference type="Proteomes" id="UP000184092"/>
    </source>
</evidence>
<evidence type="ECO:0000256" key="1">
    <source>
        <dbReference type="ARBA" id="ARBA00022679"/>
    </source>
</evidence>
<evidence type="ECO:0000256" key="6">
    <source>
        <dbReference type="ARBA" id="ARBA00022842"/>
    </source>
</evidence>
<dbReference type="OrthoDB" id="1118920at2"/>
<dbReference type="CDD" id="cd05400">
    <property type="entry name" value="NT_2-5OAS_ClassI-CCAase"/>
    <property type="match status" value="1"/>
</dbReference>